<reference evidence="5" key="2">
    <citation type="submission" date="2022-01" db="EMBL/GenBank/DDBJ databases">
        <authorList>
            <person name="Yamashiro T."/>
            <person name="Shiraishi A."/>
            <person name="Satake H."/>
            <person name="Nakayama K."/>
        </authorList>
    </citation>
    <scope>NUCLEOTIDE SEQUENCE</scope>
</reference>
<keyword evidence="1 2" id="KW-0694">RNA-binding</keyword>
<evidence type="ECO:0000256" key="1">
    <source>
        <dbReference type="ARBA" id="ARBA00022884"/>
    </source>
</evidence>
<dbReference type="SMART" id="SM00360">
    <property type="entry name" value="RRM"/>
    <property type="match status" value="1"/>
</dbReference>
<dbReference type="InterPro" id="IPR051229">
    <property type="entry name" value="ALYREF_mRNA_export"/>
</dbReference>
<feature type="domain" description="RRM" evidence="4">
    <location>
        <begin position="40"/>
        <end position="117"/>
    </location>
</feature>
<dbReference type="CDD" id="cd12680">
    <property type="entry name" value="RRM_THOC4"/>
    <property type="match status" value="1"/>
</dbReference>
<evidence type="ECO:0000313" key="6">
    <source>
        <dbReference type="Proteomes" id="UP001151760"/>
    </source>
</evidence>
<dbReference type="InterPro" id="IPR000504">
    <property type="entry name" value="RRM_dom"/>
</dbReference>
<evidence type="ECO:0000313" key="5">
    <source>
        <dbReference type="EMBL" id="GJT48825.1"/>
    </source>
</evidence>
<reference evidence="5" key="1">
    <citation type="journal article" date="2022" name="Int. J. Mol. Sci.">
        <title>Draft Genome of Tanacetum Coccineum: Genomic Comparison of Closely Related Tanacetum-Family Plants.</title>
        <authorList>
            <person name="Yamashiro T."/>
            <person name="Shiraishi A."/>
            <person name="Nakayama K."/>
            <person name="Satake H."/>
        </authorList>
    </citation>
    <scope>NUCLEOTIDE SEQUENCE</scope>
</reference>
<feature type="compositionally biased region" description="Gly residues" evidence="3">
    <location>
        <begin position="161"/>
        <end position="170"/>
    </location>
</feature>
<feature type="region of interest" description="Disordered" evidence="3">
    <location>
        <begin position="150"/>
        <end position="187"/>
    </location>
</feature>
<feature type="compositionally biased region" description="Basic and acidic residues" evidence="3">
    <location>
        <begin position="178"/>
        <end position="187"/>
    </location>
</feature>
<dbReference type="SUPFAM" id="SSF54928">
    <property type="entry name" value="RNA-binding domain, RBD"/>
    <property type="match status" value="1"/>
</dbReference>
<comment type="caution">
    <text evidence="5">The sequence shown here is derived from an EMBL/GenBank/DDBJ whole genome shotgun (WGS) entry which is preliminary data.</text>
</comment>
<dbReference type="EMBL" id="BQNB010016185">
    <property type="protein sequence ID" value="GJT48825.1"/>
    <property type="molecule type" value="Genomic_DNA"/>
</dbReference>
<proteinExistence type="predicted"/>
<dbReference type="PANTHER" id="PTHR19965:SF104">
    <property type="entry name" value="CHROMATIN TARGET OF PRMT1 PROTEIN"/>
    <property type="match status" value="1"/>
</dbReference>
<feature type="compositionally biased region" description="Acidic residues" evidence="3">
    <location>
        <begin position="409"/>
        <end position="419"/>
    </location>
</feature>
<feature type="compositionally biased region" description="Basic and acidic residues" evidence="3">
    <location>
        <begin position="446"/>
        <end position="463"/>
    </location>
</feature>
<dbReference type="InterPro" id="IPR012677">
    <property type="entry name" value="Nucleotide-bd_a/b_plait_sf"/>
</dbReference>
<dbReference type="PANTHER" id="PTHR19965">
    <property type="entry name" value="RNA AND EXPORT FACTOR BINDING PROTEIN"/>
    <property type="match status" value="1"/>
</dbReference>
<accession>A0ABQ5ED59</accession>
<gene>
    <name evidence="5" type="ORF">Tco_0974982</name>
</gene>
<evidence type="ECO:0000256" key="2">
    <source>
        <dbReference type="PROSITE-ProRule" id="PRU00176"/>
    </source>
</evidence>
<evidence type="ECO:0000259" key="4">
    <source>
        <dbReference type="PROSITE" id="PS50102"/>
    </source>
</evidence>
<dbReference type="Gene3D" id="3.30.70.330">
    <property type="match status" value="1"/>
</dbReference>
<keyword evidence="6" id="KW-1185">Reference proteome</keyword>
<dbReference type="PROSITE" id="PS50102">
    <property type="entry name" value="RRM"/>
    <property type="match status" value="1"/>
</dbReference>
<dbReference type="Pfam" id="PF00076">
    <property type="entry name" value="RRM_1"/>
    <property type="match status" value="1"/>
</dbReference>
<sequence>MSSEQVEAPDAAWGHDMYEGHAAANTGRSSRGSSGIETGTKLLINNLDYGVSNEDIKELFAEVGDIKRATIHYDRSGRSKGTAEVVFSRRRDAELAIKKYDNVQLDGKPMKIELIGTNMGNDAGARPAANYGNQNGASRRGGIMGRLNGGNRAMRPQGDRVSGGGGGGGRGRGRGRGRGGERGEKVSAEDLDADLEKTMSRWIVFSNFSNWDGVHVVDNMGNASKWKESLVQRTILRQATNLEQLVMLTKTTMMRGKATEANTENEDNDGLVFGELEDSETGEKHRGVILSFLVIVSANGSELSDVDDVKNHIGKGNGQVNEGDFLDKLASLLHVLVCCSFTKISSWKKQLKDLETGKKHEGDKTCDYNNAGELATDKDEDAEDDNSHDKLFSHSSSSEEHYDYVQQDSDADESDDDEFFQAHRGKATEADMENEDNDGLVFGELQDSKTGEKHGGDKTRDYNNDCDSVLSNGGCSLRAKSDALDP</sequence>
<feature type="region of interest" description="Disordered" evidence="3">
    <location>
        <begin position="377"/>
        <end position="463"/>
    </location>
</feature>
<feature type="compositionally biased region" description="Basic and acidic residues" evidence="3">
    <location>
        <begin position="385"/>
        <end position="403"/>
    </location>
</feature>
<dbReference type="InterPro" id="IPR035979">
    <property type="entry name" value="RBD_domain_sf"/>
</dbReference>
<organism evidence="5 6">
    <name type="scientific">Tanacetum coccineum</name>
    <dbReference type="NCBI Taxonomy" id="301880"/>
    <lineage>
        <taxon>Eukaryota</taxon>
        <taxon>Viridiplantae</taxon>
        <taxon>Streptophyta</taxon>
        <taxon>Embryophyta</taxon>
        <taxon>Tracheophyta</taxon>
        <taxon>Spermatophyta</taxon>
        <taxon>Magnoliopsida</taxon>
        <taxon>eudicotyledons</taxon>
        <taxon>Gunneridae</taxon>
        <taxon>Pentapetalae</taxon>
        <taxon>asterids</taxon>
        <taxon>campanulids</taxon>
        <taxon>Asterales</taxon>
        <taxon>Asteraceae</taxon>
        <taxon>Asteroideae</taxon>
        <taxon>Anthemideae</taxon>
        <taxon>Anthemidinae</taxon>
        <taxon>Tanacetum</taxon>
    </lineage>
</organism>
<evidence type="ECO:0000256" key="3">
    <source>
        <dbReference type="SAM" id="MobiDB-lite"/>
    </source>
</evidence>
<protein>
    <submittedName>
        <fullName evidence="5">THO complex subunit 4A-like protein</fullName>
    </submittedName>
</protein>
<name>A0ABQ5ED59_9ASTR</name>
<dbReference type="Proteomes" id="UP001151760">
    <property type="component" value="Unassembled WGS sequence"/>
</dbReference>